<dbReference type="GO" id="GO:0046872">
    <property type="term" value="F:metal ion binding"/>
    <property type="evidence" value="ECO:0007669"/>
    <property type="project" value="UniProtKB-KW"/>
</dbReference>
<reference evidence="5" key="1">
    <citation type="submission" date="2021-01" db="UniProtKB">
        <authorList>
            <consortium name="EnsemblMetazoa"/>
        </authorList>
    </citation>
    <scope>IDENTIFICATION</scope>
</reference>
<dbReference type="PANTHER" id="PTHR12001">
    <property type="entry name" value="GERANYLGERANYL PYROPHOSPHATE SYNTHASE"/>
    <property type="match status" value="1"/>
</dbReference>
<dbReference type="PROSITE" id="PS00444">
    <property type="entry name" value="POLYPRENYL_SYNTHASE_2"/>
    <property type="match status" value="1"/>
</dbReference>
<comment type="similarity">
    <text evidence="3">Belongs to the FPP/GGPP synthase family.</text>
</comment>
<proteinExistence type="inferred from homology"/>
<evidence type="ECO:0000256" key="3">
    <source>
        <dbReference type="RuleBase" id="RU004466"/>
    </source>
</evidence>
<feature type="compositionally biased region" description="Basic and acidic residues" evidence="4">
    <location>
        <begin position="1"/>
        <end position="20"/>
    </location>
</feature>
<protein>
    <submittedName>
        <fullName evidence="5">Uncharacterized protein</fullName>
    </submittedName>
</protein>
<dbReference type="InterPro" id="IPR008949">
    <property type="entry name" value="Isoprenoid_synthase_dom_sf"/>
</dbReference>
<dbReference type="EnsemblMetazoa" id="XM_022788234">
    <property type="protein sequence ID" value="XP_022643969"/>
    <property type="gene ID" value="LOC111243127"/>
</dbReference>
<dbReference type="InParanoid" id="A0A7M7J4D8"/>
<dbReference type="CDD" id="cd00685">
    <property type="entry name" value="Trans_IPPS_HT"/>
    <property type="match status" value="1"/>
</dbReference>
<dbReference type="AlphaFoldDB" id="A0A7M7J4D8"/>
<dbReference type="GO" id="GO:0042811">
    <property type="term" value="P:pheromone biosynthetic process"/>
    <property type="evidence" value="ECO:0007669"/>
    <property type="project" value="UniProtKB-ARBA"/>
</dbReference>
<keyword evidence="3" id="KW-0808">Transferase</keyword>
<evidence type="ECO:0000256" key="4">
    <source>
        <dbReference type="SAM" id="MobiDB-lite"/>
    </source>
</evidence>
<dbReference type="GO" id="GO:0004659">
    <property type="term" value="F:prenyltransferase activity"/>
    <property type="evidence" value="ECO:0007669"/>
    <property type="project" value="InterPro"/>
</dbReference>
<dbReference type="KEGG" id="vde:111243127"/>
<sequence length="331" mass="37810">MSDYDIHQRSQTESKRDRMTELSSPSATLSASQINEEKILLQAYDYIASVPGKDMRKKLTLAFNLWLEVEADVCAKVAEIVMLLHNASLLVDDIEDDSRRRRGVPSAHRVFGLASTLNTANYVYFIALEKCLKLGRSSAIEVFSEQLLELHRGQGMEIFWRDSLVCPTEEEYELMVKRKTGGLFGLAVRLMQVFSNSTKANKDYSKLIGLLGLYFQIRDDYENLQNTDYAKNKTFCEDLSEGKFSFPIIHAIRKDSNDGRVLGVLRQRTQDYDLKKYAVSVLESLGSFDYTVARMEKLDAECRIEIDLLGGNPYLESLLNELRTWDRPTPP</sequence>
<name>A0A7M7J4D8_VARDE</name>
<dbReference type="SUPFAM" id="SSF48576">
    <property type="entry name" value="Terpenoid synthases"/>
    <property type="match status" value="1"/>
</dbReference>
<evidence type="ECO:0000256" key="1">
    <source>
        <dbReference type="ARBA" id="ARBA00022723"/>
    </source>
</evidence>
<evidence type="ECO:0000313" key="5">
    <source>
        <dbReference type="EnsemblMetazoa" id="XP_022643969"/>
    </source>
</evidence>
<dbReference type="FunCoup" id="A0A7M7J4D8">
    <property type="interactions" value="1597"/>
</dbReference>
<dbReference type="Pfam" id="PF00348">
    <property type="entry name" value="polyprenyl_synt"/>
    <property type="match status" value="1"/>
</dbReference>
<dbReference type="Gene3D" id="1.10.600.10">
    <property type="entry name" value="Farnesyl Diphosphate Synthase"/>
    <property type="match status" value="1"/>
</dbReference>
<dbReference type="RefSeq" id="XP_022643969.1">
    <property type="nucleotide sequence ID" value="XM_022788234.1"/>
</dbReference>
<dbReference type="PROSITE" id="PS00723">
    <property type="entry name" value="POLYPRENYL_SYNTHASE_1"/>
    <property type="match status" value="1"/>
</dbReference>
<dbReference type="PANTHER" id="PTHR12001:SF44">
    <property type="entry name" value="GERANYLGERANYL PYROPHOSPHATE SYNTHASE"/>
    <property type="match status" value="1"/>
</dbReference>
<keyword evidence="2" id="KW-0460">Magnesium</keyword>
<feature type="region of interest" description="Disordered" evidence="4">
    <location>
        <begin position="1"/>
        <end position="28"/>
    </location>
</feature>
<dbReference type="Proteomes" id="UP000594260">
    <property type="component" value="Unplaced"/>
</dbReference>
<keyword evidence="6" id="KW-1185">Reference proteome</keyword>
<dbReference type="OrthoDB" id="6500161at2759"/>
<accession>A0A7M7J4D8</accession>
<dbReference type="SFLD" id="SFLDS00005">
    <property type="entry name" value="Isoprenoid_Synthase_Type_I"/>
    <property type="match status" value="1"/>
</dbReference>
<dbReference type="OMA" id="FYSKAFF"/>
<organism evidence="5 6">
    <name type="scientific">Varroa destructor</name>
    <name type="common">Honeybee mite</name>
    <dbReference type="NCBI Taxonomy" id="109461"/>
    <lineage>
        <taxon>Eukaryota</taxon>
        <taxon>Metazoa</taxon>
        <taxon>Ecdysozoa</taxon>
        <taxon>Arthropoda</taxon>
        <taxon>Chelicerata</taxon>
        <taxon>Arachnida</taxon>
        <taxon>Acari</taxon>
        <taxon>Parasitiformes</taxon>
        <taxon>Mesostigmata</taxon>
        <taxon>Gamasina</taxon>
        <taxon>Dermanyssoidea</taxon>
        <taxon>Varroidae</taxon>
        <taxon>Varroa</taxon>
    </lineage>
</organism>
<dbReference type="InterPro" id="IPR033749">
    <property type="entry name" value="Polyprenyl_synt_CS"/>
</dbReference>
<dbReference type="InterPro" id="IPR000092">
    <property type="entry name" value="Polyprenyl_synt"/>
</dbReference>
<dbReference type="GeneID" id="111243127"/>
<keyword evidence="1" id="KW-0479">Metal-binding</keyword>
<evidence type="ECO:0000256" key="2">
    <source>
        <dbReference type="ARBA" id="ARBA00022842"/>
    </source>
</evidence>
<dbReference type="GO" id="GO:0008299">
    <property type="term" value="P:isoprenoid biosynthetic process"/>
    <property type="evidence" value="ECO:0007669"/>
    <property type="project" value="InterPro"/>
</dbReference>
<evidence type="ECO:0000313" key="6">
    <source>
        <dbReference type="Proteomes" id="UP000594260"/>
    </source>
</evidence>
<dbReference type="CTD" id="38816"/>